<name>A0ABT5DW83_9BACT</name>
<dbReference type="CDD" id="cd09597">
    <property type="entry name" value="M4_TLP"/>
    <property type="match status" value="1"/>
</dbReference>
<dbReference type="SUPFAM" id="SSF55486">
    <property type="entry name" value="Metalloproteases ('zincins'), catalytic domain"/>
    <property type="match status" value="1"/>
</dbReference>
<keyword evidence="7" id="KW-0482">Metalloprotease</keyword>
<evidence type="ECO:0000256" key="6">
    <source>
        <dbReference type="ARBA" id="ARBA00022833"/>
    </source>
</evidence>
<keyword evidence="5" id="KW-0378">Hydrolase</keyword>
<dbReference type="Gene3D" id="1.10.390.10">
    <property type="entry name" value="Neutral Protease Domain 2"/>
    <property type="match status" value="1"/>
</dbReference>
<evidence type="ECO:0000256" key="7">
    <source>
        <dbReference type="ARBA" id="ARBA00023049"/>
    </source>
</evidence>
<keyword evidence="6" id="KW-0862">Zinc</keyword>
<feature type="domain" description="FTP" evidence="10">
    <location>
        <begin position="191"/>
        <end position="241"/>
    </location>
</feature>
<evidence type="ECO:0000256" key="2">
    <source>
        <dbReference type="ARBA" id="ARBA00022670"/>
    </source>
</evidence>
<evidence type="ECO:0000256" key="4">
    <source>
        <dbReference type="ARBA" id="ARBA00022729"/>
    </source>
</evidence>
<evidence type="ECO:0000256" key="3">
    <source>
        <dbReference type="ARBA" id="ARBA00022723"/>
    </source>
</evidence>
<dbReference type="Gene3D" id="3.10.450.490">
    <property type="match status" value="1"/>
</dbReference>
<dbReference type="InterPro" id="IPR050728">
    <property type="entry name" value="Zinc_Metalloprotease_M4"/>
</dbReference>
<dbReference type="Gene3D" id="3.10.170.10">
    <property type="match status" value="1"/>
</dbReference>
<accession>A0ABT5DW83</accession>
<evidence type="ECO:0000256" key="1">
    <source>
        <dbReference type="ARBA" id="ARBA00009388"/>
    </source>
</evidence>
<evidence type="ECO:0000313" key="11">
    <source>
        <dbReference type="EMBL" id="MDC0716671.1"/>
    </source>
</evidence>
<dbReference type="Proteomes" id="UP001221686">
    <property type="component" value="Unassembled WGS sequence"/>
</dbReference>
<evidence type="ECO:0000313" key="12">
    <source>
        <dbReference type="Proteomes" id="UP001221686"/>
    </source>
</evidence>
<evidence type="ECO:0000259" key="10">
    <source>
        <dbReference type="Pfam" id="PF07504"/>
    </source>
</evidence>
<dbReference type="Pfam" id="PF02868">
    <property type="entry name" value="Peptidase_M4_C"/>
    <property type="match status" value="1"/>
</dbReference>
<dbReference type="InterPro" id="IPR011096">
    <property type="entry name" value="FTP_domain"/>
</dbReference>
<dbReference type="Pfam" id="PF07504">
    <property type="entry name" value="FTP"/>
    <property type="match status" value="1"/>
</dbReference>
<proteinExistence type="inferred from homology"/>
<dbReference type="Gene3D" id="2.60.120.380">
    <property type="match status" value="1"/>
</dbReference>
<dbReference type="PANTHER" id="PTHR33794">
    <property type="entry name" value="BACILLOLYSIN"/>
    <property type="match status" value="1"/>
</dbReference>
<keyword evidence="3" id="KW-0479">Metal-binding</keyword>
<comment type="similarity">
    <text evidence="1">Belongs to the peptidase M4 family.</text>
</comment>
<dbReference type="InterPro" id="IPR023612">
    <property type="entry name" value="Peptidase_M4"/>
</dbReference>
<dbReference type="InterPro" id="IPR013856">
    <property type="entry name" value="Peptidase_M4_domain"/>
</dbReference>
<evidence type="ECO:0000256" key="5">
    <source>
        <dbReference type="ARBA" id="ARBA00022801"/>
    </source>
</evidence>
<dbReference type="InterPro" id="IPR027268">
    <property type="entry name" value="Peptidase_M4/M1_CTD_sf"/>
</dbReference>
<evidence type="ECO:0000259" key="8">
    <source>
        <dbReference type="Pfam" id="PF01447"/>
    </source>
</evidence>
<dbReference type="PRINTS" id="PR00730">
    <property type="entry name" value="THERMOLYSIN"/>
</dbReference>
<feature type="domain" description="Peptidase M4 C-terminal" evidence="9">
    <location>
        <begin position="440"/>
        <end position="611"/>
    </location>
</feature>
<sequence>MLRTAGVVSSIVSCFLLSACQEGGGAAGDDASAAERIVTAEDLEGLGAAGVLELDLGAEAVRFSFAAGPIDFARVVVVGEDGRRALLQDLLARRGEAWGVIPARLELGDSFLVDAGMVADAAKQRPTALMVAQETALSRLPRIDQVVTAGDGVPSLVVGDLGFLPKGEARAAAQTFLQDVAPVFRMHAATDLEPMRVKSDDRGQVHVKFQQYLHDLPVIGGALTVHADGVSGRVHAVSGRFIAGEEVASEPEIEGEAALATVLAGLPADAASTDAPDLVYVVTEDSVALAWMAEVTYTSADGPERDFVFADARTGELVTRHPQHHRALARRVYDAKKGENLPGSEIANPGSSADLSVKDAFNYSGTTYNFYKDRFGRDSFNGAGATIHSTVHFSVGYDNAFWNGSQMVYGDGSGQYFSSLARDLDIVAHELTHAVTQYEANLVYQNQSGALNEAFSDVMAASLQAHLAGGVVSAATWKLAEASWTPNTSGDAMRYMDDPIKDGQSYDYWPTRYQGSQDNGGVHLNSGIANLAFKLLVTGGVHPRGKTSNNVAGIGITKASKIFYDALVTYLPATATFQDARNATAQAATAIHGAASAEVAAVHAAWTAVGVPGDPGSGGGGGGGGGGSCTGTQYQGTLSGAGAQQAQPNGSYYQTTATKTHTACLTGPNGTDFDLYLLKWNGSAWAQVAKSETETSSESISYVGTAGFYSYTVGSYAGAGNYTLTAGVK</sequence>
<keyword evidence="12" id="KW-1185">Reference proteome</keyword>
<keyword evidence="2" id="KW-0645">Protease</keyword>
<feature type="domain" description="Peptidase M4" evidence="8">
    <location>
        <begin position="356"/>
        <end position="437"/>
    </location>
</feature>
<protein>
    <submittedName>
        <fullName evidence="11">M4 family metallopeptidase</fullName>
    </submittedName>
</protein>
<comment type="caution">
    <text evidence="11">The sequence shown here is derived from an EMBL/GenBank/DDBJ whole genome shotgun (WGS) entry which is preliminary data.</text>
</comment>
<dbReference type="EMBL" id="JAQNDL010000001">
    <property type="protein sequence ID" value="MDC0716671.1"/>
    <property type="molecule type" value="Genomic_DNA"/>
</dbReference>
<dbReference type="Pfam" id="PF01447">
    <property type="entry name" value="Peptidase_M4"/>
    <property type="match status" value="1"/>
</dbReference>
<dbReference type="InterPro" id="IPR001570">
    <property type="entry name" value="Peptidase_M4_C_domain"/>
</dbReference>
<gene>
    <name evidence="11" type="ORF">POL25_07195</name>
</gene>
<dbReference type="RefSeq" id="WP_272085162.1">
    <property type="nucleotide sequence ID" value="NZ_JAQNDL010000001.1"/>
</dbReference>
<dbReference type="PANTHER" id="PTHR33794:SF1">
    <property type="entry name" value="BACILLOLYSIN"/>
    <property type="match status" value="1"/>
</dbReference>
<keyword evidence="4" id="KW-0732">Signal</keyword>
<reference evidence="11 12" key="1">
    <citation type="submission" date="2022-11" db="EMBL/GenBank/DDBJ databases">
        <title>Minimal conservation of predation-associated metabolite biosynthetic gene clusters underscores biosynthetic potential of Myxococcota including descriptions for ten novel species: Archangium lansinium sp. nov., Myxococcus landrumus sp. nov., Nannocystis bai.</title>
        <authorList>
            <person name="Ahearne A."/>
            <person name="Stevens C."/>
            <person name="Dowd S."/>
        </authorList>
    </citation>
    <scope>NUCLEOTIDE SEQUENCE [LARGE SCALE GENOMIC DNA]</scope>
    <source>
        <strain evidence="11 12">BB15-2</strain>
    </source>
</reference>
<organism evidence="11 12">
    <name type="scientific">Nannocystis bainbridge</name>
    <dbReference type="NCBI Taxonomy" id="2995303"/>
    <lineage>
        <taxon>Bacteria</taxon>
        <taxon>Pseudomonadati</taxon>
        <taxon>Myxococcota</taxon>
        <taxon>Polyangia</taxon>
        <taxon>Nannocystales</taxon>
        <taxon>Nannocystaceae</taxon>
        <taxon>Nannocystis</taxon>
    </lineage>
</organism>
<dbReference type="PROSITE" id="PS51257">
    <property type="entry name" value="PROKAR_LIPOPROTEIN"/>
    <property type="match status" value="1"/>
</dbReference>
<evidence type="ECO:0000259" key="9">
    <source>
        <dbReference type="Pfam" id="PF02868"/>
    </source>
</evidence>